<dbReference type="RefSeq" id="WP_243798148.1">
    <property type="nucleotide sequence ID" value="NZ_CP094669.1"/>
</dbReference>
<evidence type="ECO:0000313" key="1">
    <source>
        <dbReference type="EMBL" id="UOG74639.1"/>
    </source>
</evidence>
<evidence type="ECO:0008006" key="3">
    <source>
        <dbReference type="Google" id="ProtNLM"/>
    </source>
</evidence>
<protein>
    <recommendedName>
        <fullName evidence="3">STAS/SEC14 domain-containing protein</fullName>
    </recommendedName>
</protein>
<accession>A0ABY4D0A3</accession>
<dbReference type="Proteomes" id="UP000831113">
    <property type="component" value="Chromosome"/>
</dbReference>
<sequence length="144" mass="16649">MLALPSTEYLSLVYRPDVRVLVGRWLRDTLPQEMYSGYGLMLNGAAEQQCRFWLVDARRRDNGTNGQNVSWMMDTFFPQMVARLGQPVFIAYLFAPSHLHDIIADPAIPSLSYFDNRPYRVERFIEERTALEWLASCQTVVAAR</sequence>
<gene>
    <name evidence="1" type="ORF">MTX78_21290</name>
</gene>
<evidence type="ECO:0000313" key="2">
    <source>
        <dbReference type="Proteomes" id="UP000831113"/>
    </source>
</evidence>
<dbReference type="EMBL" id="CP094669">
    <property type="protein sequence ID" value="UOG74639.1"/>
    <property type="molecule type" value="Genomic_DNA"/>
</dbReference>
<name>A0ABY4D0A3_9BACT</name>
<reference evidence="1 2" key="1">
    <citation type="submission" date="2022-03" db="EMBL/GenBank/DDBJ databases">
        <title>Hymenobactersp. isolated from the air.</title>
        <authorList>
            <person name="Won M."/>
            <person name="Kwon S.-W."/>
        </authorList>
    </citation>
    <scope>NUCLEOTIDE SEQUENCE [LARGE SCALE GENOMIC DNA]</scope>
    <source>
        <strain evidence="1 2">KACC 21982</strain>
    </source>
</reference>
<organism evidence="1 2">
    <name type="scientific">Hymenobacter tibetensis</name>
    <dbReference type="NCBI Taxonomy" id="497967"/>
    <lineage>
        <taxon>Bacteria</taxon>
        <taxon>Pseudomonadati</taxon>
        <taxon>Bacteroidota</taxon>
        <taxon>Cytophagia</taxon>
        <taxon>Cytophagales</taxon>
        <taxon>Hymenobacteraceae</taxon>
        <taxon>Hymenobacter</taxon>
    </lineage>
</organism>
<keyword evidence="2" id="KW-1185">Reference proteome</keyword>
<proteinExistence type="predicted"/>